<sequence>MINQKKTNFFSKKNNFLQEKTIKDLDKNIIKSLYKLQLKQNSIYKFLINKVSSPIRLNKSQLFKGNEKKLNFYKLWSLKKFINTLYLLQEGFKTNKLFNNVISRSRPVGGYGLPCHHRNRSLPLPKPPAKRKNKLYWFNKLRFSKSSRFEFFIPRSQLKNKFSLKRNLKNQIRFKRNLNQKKLINYSYIKKFTECSPINLLKIKIFRFKFRHIKRFINIVGGQNKFALKKKRKFTKKCTKNLLKMNLRNGK</sequence>
<dbReference type="EMBL" id="AB546636">
    <property type="protein sequence ID" value="BAI70581.1"/>
    <property type="molecule type" value="Genomic_DNA"/>
</dbReference>
<dbReference type="RefSeq" id="YP_003434234.1">
    <property type="nucleotide sequence ID" value="NC_013837.1"/>
</dbReference>
<dbReference type="GeneID" id="8774781"/>
<geneLocation type="mitochondrion" evidence="1"/>
<gene>
    <name evidence="1" type="primary">orf251</name>
</gene>
<protein>
    <submittedName>
        <fullName evidence="1">Uncharacterized protein</fullName>
    </submittedName>
</protein>
<accession>D2Z217</accession>
<keyword evidence="1" id="KW-0496">Mitochondrion</keyword>
<name>D2Z217_9STRA</name>
<dbReference type="AlphaFoldDB" id="D2Z217"/>
<evidence type="ECO:0000313" key="1">
    <source>
        <dbReference type="EMBL" id="BAI70581.1"/>
    </source>
</evidence>
<organism evidence="1">
    <name type="scientific">Chattonella marina</name>
    <dbReference type="NCBI Taxonomy" id="90936"/>
    <lineage>
        <taxon>Eukaryota</taxon>
        <taxon>Sar</taxon>
        <taxon>Stramenopiles</taxon>
        <taxon>Ochrophyta</taxon>
        <taxon>Raphidophyceae</taxon>
        <taxon>Chattonellales</taxon>
        <taxon>Chattonellaceae</taxon>
        <taxon>Chattonella</taxon>
    </lineage>
</organism>
<proteinExistence type="predicted"/>
<reference evidence="1" key="1">
    <citation type="journal article" date="2010" name="Harmful Algae">
        <title>Mitochondrial genomes from two red tide forming raphidophycean algae Heterosigma akashiwo and Chattonella marina var. marina.</title>
        <authorList>
            <person name="Masuda I."/>
            <person name="Kamikawa R."/>
            <person name="Ueda M."/>
            <person name="Oyama K."/>
            <person name="Yoshimatsu S."/>
            <person name="Inagaki Y."/>
            <person name="Sako Y."/>
        </authorList>
    </citation>
    <scope>NUCLEOTIDE SEQUENCE</scope>
    <source>
        <strain evidence="1">KA11-m-1</strain>
    </source>
</reference>